<dbReference type="Gene3D" id="1.10.10.10">
    <property type="entry name" value="Winged helix-like DNA-binding domain superfamily/Winged helix DNA-binding domain"/>
    <property type="match status" value="2"/>
</dbReference>
<dbReference type="AlphaFoldDB" id="A0A7K1UTH1"/>
<evidence type="ECO:0000259" key="5">
    <source>
        <dbReference type="Pfam" id="PF13404"/>
    </source>
</evidence>
<evidence type="ECO:0000256" key="3">
    <source>
        <dbReference type="ARBA" id="ARBA00023163"/>
    </source>
</evidence>
<keyword evidence="3" id="KW-0804">Transcription</keyword>
<dbReference type="PANTHER" id="PTHR30154:SF34">
    <property type="entry name" value="TRANSCRIPTIONAL REGULATOR AZLB"/>
    <property type="match status" value="1"/>
</dbReference>
<dbReference type="Pfam" id="PF01037">
    <property type="entry name" value="AsnC_trans_reg"/>
    <property type="match status" value="1"/>
</dbReference>
<protein>
    <submittedName>
        <fullName evidence="6">AsnC family transcriptional regulator</fullName>
    </submittedName>
</protein>
<dbReference type="PANTHER" id="PTHR30154">
    <property type="entry name" value="LEUCINE-RESPONSIVE REGULATORY PROTEIN"/>
    <property type="match status" value="1"/>
</dbReference>
<dbReference type="EMBL" id="WRPP01000001">
    <property type="protein sequence ID" value="MVU77158.1"/>
    <property type="molecule type" value="Genomic_DNA"/>
</dbReference>
<accession>A0A7K1UTH1</accession>
<dbReference type="Proteomes" id="UP000466794">
    <property type="component" value="Unassembled WGS sequence"/>
</dbReference>
<dbReference type="InterPro" id="IPR019888">
    <property type="entry name" value="Tscrpt_reg_AsnC-like"/>
</dbReference>
<organism evidence="6 7">
    <name type="scientific">Nocardia terrae</name>
    <dbReference type="NCBI Taxonomy" id="2675851"/>
    <lineage>
        <taxon>Bacteria</taxon>
        <taxon>Bacillati</taxon>
        <taxon>Actinomycetota</taxon>
        <taxon>Actinomycetes</taxon>
        <taxon>Mycobacteriales</taxon>
        <taxon>Nocardiaceae</taxon>
        <taxon>Nocardia</taxon>
    </lineage>
</organism>
<keyword evidence="7" id="KW-1185">Reference proteome</keyword>
<evidence type="ECO:0000256" key="1">
    <source>
        <dbReference type="ARBA" id="ARBA00023015"/>
    </source>
</evidence>
<comment type="caution">
    <text evidence="6">The sequence shown here is derived from an EMBL/GenBank/DDBJ whole genome shotgun (WGS) entry which is preliminary data.</text>
</comment>
<dbReference type="InterPro" id="IPR019887">
    <property type="entry name" value="Tscrpt_reg_AsnC/Lrp_C"/>
</dbReference>
<dbReference type="PRINTS" id="PR00033">
    <property type="entry name" value="HTHASNC"/>
</dbReference>
<dbReference type="InterPro" id="IPR036388">
    <property type="entry name" value="WH-like_DNA-bd_sf"/>
</dbReference>
<feature type="domain" description="Transcription regulator AsnC/Lrp ligand binding" evidence="4">
    <location>
        <begin position="75"/>
        <end position="141"/>
    </location>
</feature>
<sequence>MTDMRSAGRGVDEIDVLLLDGLHANPRISFEKLGPVLGISAATASRRWQRLSESGRAWVSSVPGPHLDLVGAIYEVRAVPGQIPEVAHRLARIPQVISVYYTDGGFDLQTILLARDMPTLGRLLSEHLPSVPGIARAQAHVGIEWYSGVHWHLGAIDALQKQSVEDRAHSNDRTVRNRTFEPADEALFLALQHDGRARYRDLARELGTSEHLVRRQLDSLIRRGMIGFRTDFARRQGGWSAQYVLWLSVPHNRVTQVGLEIAGWPETRICMSTVGVANMMVMSQVHTIPDLYDVLERVRRTQSDVVVVDQRLVLQAVKSWGRLLDSDGHAIDVVPVNPWGLLDEHE</sequence>
<gene>
    <name evidence="6" type="ORF">GPX89_07835</name>
</gene>
<dbReference type="InterPro" id="IPR011008">
    <property type="entry name" value="Dimeric_a/b-barrel"/>
</dbReference>
<evidence type="ECO:0000313" key="6">
    <source>
        <dbReference type="EMBL" id="MVU77158.1"/>
    </source>
</evidence>
<evidence type="ECO:0000259" key="4">
    <source>
        <dbReference type="Pfam" id="PF01037"/>
    </source>
</evidence>
<dbReference type="InterPro" id="IPR036390">
    <property type="entry name" value="WH_DNA-bd_sf"/>
</dbReference>
<dbReference type="GO" id="GO:0043565">
    <property type="term" value="F:sequence-specific DNA binding"/>
    <property type="evidence" value="ECO:0007669"/>
    <property type="project" value="InterPro"/>
</dbReference>
<name>A0A7K1UTH1_9NOCA</name>
<proteinExistence type="predicted"/>
<dbReference type="Pfam" id="PF13404">
    <property type="entry name" value="HTH_AsnC-type"/>
    <property type="match status" value="1"/>
</dbReference>
<dbReference type="GO" id="GO:0043200">
    <property type="term" value="P:response to amino acid"/>
    <property type="evidence" value="ECO:0007669"/>
    <property type="project" value="TreeGrafter"/>
</dbReference>
<dbReference type="SUPFAM" id="SSF54909">
    <property type="entry name" value="Dimeric alpha+beta barrel"/>
    <property type="match status" value="1"/>
</dbReference>
<dbReference type="RefSeq" id="WP_157386544.1">
    <property type="nucleotide sequence ID" value="NZ_WRPP01000001.1"/>
</dbReference>
<feature type="domain" description="HTH asnC-type" evidence="5">
    <location>
        <begin position="12"/>
        <end position="51"/>
    </location>
</feature>
<dbReference type="SMART" id="SM00344">
    <property type="entry name" value="HTH_ASNC"/>
    <property type="match status" value="1"/>
</dbReference>
<evidence type="ECO:0000313" key="7">
    <source>
        <dbReference type="Proteomes" id="UP000466794"/>
    </source>
</evidence>
<dbReference type="SUPFAM" id="SSF46785">
    <property type="entry name" value="Winged helix' DNA-binding domain"/>
    <property type="match status" value="2"/>
</dbReference>
<keyword evidence="1" id="KW-0805">Transcription regulation</keyword>
<keyword evidence="2" id="KW-0238">DNA-binding</keyword>
<dbReference type="Gene3D" id="3.30.70.920">
    <property type="match status" value="1"/>
</dbReference>
<dbReference type="Pfam" id="PF13412">
    <property type="entry name" value="HTH_24"/>
    <property type="match status" value="1"/>
</dbReference>
<evidence type="ECO:0000256" key="2">
    <source>
        <dbReference type="ARBA" id="ARBA00023125"/>
    </source>
</evidence>
<reference evidence="6 7" key="1">
    <citation type="submission" date="2019-12" db="EMBL/GenBank/DDBJ databases">
        <title>Nocardia sp. nov. ET3-3 isolated from soil.</title>
        <authorList>
            <person name="Kanchanasin P."/>
            <person name="Tanasupawat S."/>
            <person name="Yuki M."/>
            <person name="Kudo T."/>
        </authorList>
    </citation>
    <scope>NUCLEOTIDE SEQUENCE [LARGE SCALE GENOMIC DNA]</scope>
    <source>
        <strain evidence="6 7">ET3-3</strain>
    </source>
</reference>
<dbReference type="GO" id="GO:0005829">
    <property type="term" value="C:cytosol"/>
    <property type="evidence" value="ECO:0007669"/>
    <property type="project" value="TreeGrafter"/>
</dbReference>
<dbReference type="InterPro" id="IPR000485">
    <property type="entry name" value="AsnC-type_HTH_dom"/>
</dbReference>